<evidence type="ECO:0000313" key="8">
    <source>
        <dbReference type="Proteomes" id="UP000238937"/>
    </source>
</evidence>
<evidence type="ECO:0000256" key="2">
    <source>
        <dbReference type="ARBA" id="ARBA00022723"/>
    </source>
</evidence>
<keyword evidence="5" id="KW-0411">Iron-sulfur</keyword>
<keyword evidence="3" id="KW-0560">Oxidoreductase</keyword>
<evidence type="ECO:0000259" key="6">
    <source>
        <dbReference type="PROSITE" id="PS51296"/>
    </source>
</evidence>
<proteinExistence type="predicted"/>
<evidence type="ECO:0000256" key="3">
    <source>
        <dbReference type="ARBA" id="ARBA00023002"/>
    </source>
</evidence>
<gene>
    <name evidence="7" type="ORF">C7B77_20580</name>
</gene>
<accession>A0A2T1G586</accession>
<dbReference type="Pfam" id="PF00355">
    <property type="entry name" value="Rieske"/>
    <property type="match status" value="1"/>
</dbReference>
<dbReference type="InterPro" id="IPR017941">
    <property type="entry name" value="Rieske_2Fe-2S"/>
</dbReference>
<evidence type="ECO:0000256" key="5">
    <source>
        <dbReference type="ARBA" id="ARBA00023014"/>
    </source>
</evidence>
<dbReference type="AlphaFoldDB" id="A0A2T1G586"/>
<sequence>MPIGELLLTTPKLVTELKQTFLRNIWYYALPAERIRAGQMLAKQLLGEPVVFGRTQAGEVFALRDICPHRAVPLSCGRFDGKEIECAYHGWRFDDGGQCTAIPALHADQDLDLSKFQVRRYPVREVQGNIWIYMSDLDRNDDREPQQTVPEIAGFEGVAHQSTFTMKFPCFIDHAVVGLMDPSHVPFVHRAWWWRADTILTDEIKAFDPSPYGFTMRRHRLERQTFFYKLLGGDAEVEIAFRLPGVRIEQIVTNTNRVCNLTVITPISEMETEVTTMFYTTVAWFKPLRWLIQPFITTFLGQDRDMVVKQQIGLKYNPPLMLIRDADTQAKWYYQLRSEYLKSIGENREFSNPVKSQILHWRS</sequence>
<reference evidence="7 8" key="1">
    <citation type="submission" date="2018-03" db="EMBL/GenBank/DDBJ databases">
        <title>The ancient ancestry and fast evolution of plastids.</title>
        <authorList>
            <person name="Moore K.R."/>
            <person name="Magnabosco C."/>
            <person name="Momper L."/>
            <person name="Gold D.A."/>
            <person name="Bosak T."/>
            <person name="Fournier G.P."/>
        </authorList>
    </citation>
    <scope>NUCLEOTIDE SEQUENCE [LARGE SCALE GENOMIC DNA]</scope>
    <source>
        <strain evidence="7 8">CCALA 037</strain>
    </source>
</reference>
<evidence type="ECO:0000256" key="4">
    <source>
        <dbReference type="ARBA" id="ARBA00023004"/>
    </source>
</evidence>
<evidence type="ECO:0000256" key="1">
    <source>
        <dbReference type="ARBA" id="ARBA00022714"/>
    </source>
</evidence>
<dbReference type="InterPro" id="IPR036922">
    <property type="entry name" value="Rieske_2Fe-2S_sf"/>
</dbReference>
<dbReference type="GO" id="GO:0046872">
    <property type="term" value="F:metal ion binding"/>
    <property type="evidence" value="ECO:0007669"/>
    <property type="project" value="UniProtKB-KW"/>
</dbReference>
<dbReference type="PANTHER" id="PTHR21266:SF60">
    <property type="entry name" value="3-KETOSTEROID-9-ALPHA-MONOOXYGENASE, OXYGENASE COMPONENT"/>
    <property type="match status" value="1"/>
</dbReference>
<keyword evidence="4" id="KW-0408">Iron</keyword>
<dbReference type="Proteomes" id="UP000238937">
    <property type="component" value="Unassembled WGS sequence"/>
</dbReference>
<name>A0A2T1G586_9CYAN</name>
<keyword evidence="2" id="KW-0479">Metal-binding</keyword>
<protein>
    <submittedName>
        <fullName evidence="7">2Fe-2S ferredoxin</fullName>
    </submittedName>
</protein>
<dbReference type="Pfam" id="PF19112">
    <property type="entry name" value="VanA_C"/>
    <property type="match status" value="1"/>
</dbReference>
<dbReference type="GO" id="GO:0051537">
    <property type="term" value="F:2 iron, 2 sulfur cluster binding"/>
    <property type="evidence" value="ECO:0007669"/>
    <property type="project" value="UniProtKB-KW"/>
</dbReference>
<dbReference type="CDD" id="cd03469">
    <property type="entry name" value="Rieske_RO_Alpha_N"/>
    <property type="match status" value="1"/>
</dbReference>
<dbReference type="Gene3D" id="2.102.10.10">
    <property type="entry name" value="Rieske [2Fe-2S] iron-sulphur domain"/>
    <property type="match status" value="1"/>
</dbReference>
<evidence type="ECO:0000313" key="7">
    <source>
        <dbReference type="EMBL" id="PSB52411.1"/>
    </source>
</evidence>
<dbReference type="GO" id="GO:0004497">
    <property type="term" value="F:monooxygenase activity"/>
    <property type="evidence" value="ECO:0007669"/>
    <property type="project" value="UniProtKB-ARBA"/>
</dbReference>
<dbReference type="Gene3D" id="3.90.380.10">
    <property type="entry name" value="Naphthalene 1,2-dioxygenase Alpha Subunit, Chain A, domain 1"/>
    <property type="match status" value="1"/>
</dbReference>
<dbReference type="OrthoDB" id="477744at2"/>
<keyword evidence="8" id="KW-1185">Reference proteome</keyword>
<dbReference type="SUPFAM" id="SSF50022">
    <property type="entry name" value="ISP domain"/>
    <property type="match status" value="1"/>
</dbReference>
<organism evidence="7 8">
    <name type="scientific">Chamaesiphon polymorphus CCALA 037</name>
    <dbReference type="NCBI Taxonomy" id="2107692"/>
    <lineage>
        <taxon>Bacteria</taxon>
        <taxon>Bacillati</taxon>
        <taxon>Cyanobacteriota</taxon>
        <taxon>Cyanophyceae</taxon>
        <taxon>Gomontiellales</taxon>
        <taxon>Chamaesiphonaceae</taxon>
        <taxon>Chamaesiphon</taxon>
    </lineage>
</organism>
<dbReference type="InterPro" id="IPR044043">
    <property type="entry name" value="VanA_C_cat"/>
</dbReference>
<keyword evidence="1" id="KW-0001">2Fe-2S</keyword>
<dbReference type="SUPFAM" id="SSF55961">
    <property type="entry name" value="Bet v1-like"/>
    <property type="match status" value="1"/>
</dbReference>
<comment type="caution">
    <text evidence="7">The sequence shown here is derived from an EMBL/GenBank/DDBJ whole genome shotgun (WGS) entry which is preliminary data.</text>
</comment>
<dbReference type="PANTHER" id="PTHR21266">
    <property type="entry name" value="IRON-SULFUR DOMAIN CONTAINING PROTEIN"/>
    <property type="match status" value="1"/>
</dbReference>
<feature type="domain" description="Rieske" evidence="6">
    <location>
        <begin position="27"/>
        <end position="132"/>
    </location>
</feature>
<dbReference type="GO" id="GO:0016705">
    <property type="term" value="F:oxidoreductase activity, acting on paired donors, with incorporation or reduction of molecular oxygen"/>
    <property type="evidence" value="ECO:0007669"/>
    <property type="project" value="UniProtKB-ARBA"/>
</dbReference>
<dbReference type="InterPro" id="IPR050584">
    <property type="entry name" value="Cholesterol_7-desaturase"/>
</dbReference>
<dbReference type="EMBL" id="PVWO01000327">
    <property type="protein sequence ID" value="PSB52411.1"/>
    <property type="molecule type" value="Genomic_DNA"/>
</dbReference>
<dbReference type="PROSITE" id="PS51296">
    <property type="entry name" value="RIESKE"/>
    <property type="match status" value="1"/>
</dbReference>